<evidence type="ECO:0000313" key="1">
    <source>
        <dbReference type="EMBL" id="BCX67797.1"/>
    </source>
</evidence>
<keyword evidence="2" id="KW-1185">Reference proteome</keyword>
<dbReference type="Proteomes" id="UP000218595">
    <property type="component" value="Chromosome"/>
</dbReference>
<proteinExistence type="predicted"/>
<evidence type="ECO:0000313" key="2">
    <source>
        <dbReference type="Proteomes" id="UP000218595"/>
    </source>
</evidence>
<name>A0ABM7RTH3_9PSED</name>
<dbReference type="Gene3D" id="3.40.91.30">
    <property type="match status" value="1"/>
</dbReference>
<gene>
    <name evidence="1" type="ORF">LAB08_R24340</name>
</gene>
<protein>
    <recommendedName>
        <fullName evidence="3">TnsA endonuclease N-terminal domain-containing protein</fullName>
    </recommendedName>
</protein>
<sequence length="213" mass="24682">MGTYQPPRRPLQTAYYGKHLIFFPSRKNQQALVCHSALEADYCVLLEYDTAVIRYESQPGPFEVNVAGRPRQYSPDFFVETTESAYYTEVKADFHKLSSRVGLKLEAAQQQFLCQGVTLAFADLESIRQNPKLSNLRFLYLHSFNVGDDEYGACLRFLSKQPYPISLRQILNHHEGVRERAIYRAMFCRRIAFDFTRRLSLETSIEETAHANH</sequence>
<reference evidence="1 2" key="1">
    <citation type="submission" date="2016-04" db="EMBL/GenBank/DDBJ databases">
        <title>Complete genome sequence of Pseudomonas sp. LAB-08 isolated from TCE contaminated aquifer soil.</title>
        <authorList>
            <person name="Dohra H."/>
            <person name="Suzuki K."/>
            <person name="Fatma A."/>
            <person name="Inuzuka Y."/>
            <person name="Honjo M."/>
            <person name="Tashiro Y."/>
            <person name="Futamata H."/>
        </authorList>
    </citation>
    <scope>NUCLEOTIDE SEQUENCE [LARGE SCALE GENOMIC DNA]</scope>
    <source>
        <strain evidence="1 2">LAB-08</strain>
    </source>
</reference>
<dbReference type="RefSeq" id="WP_157755718.1">
    <property type="nucleotide sequence ID" value="NZ_AP017423.2"/>
</dbReference>
<accession>A0ABM7RTH3</accession>
<dbReference type="EMBL" id="AP017423">
    <property type="protein sequence ID" value="BCX67797.1"/>
    <property type="molecule type" value="Genomic_DNA"/>
</dbReference>
<evidence type="ECO:0008006" key="3">
    <source>
        <dbReference type="Google" id="ProtNLM"/>
    </source>
</evidence>
<organism evidence="1 2">
    <name type="scientific">Pseudomonas izuensis</name>
    <dbReference type="NCBI Taxonomy" id="2684212"/>
    <lineage>
        <taxon>Bacteria</taxon>
        <taxon>Pseudomonadati</taxon>
        <taxon>Pseudomonadota</taxon>
        <taxon>Gammaproteobacteria</taxon>
        <taxon>Pseudomonadales</taxon>
        <taxon>Pseudomonadaceae</taxon>
        <taxon>Pseudomonas</taxon>
    </lineage>
</organism>